<gene>
    <name evidence="2" type="ORF">CLOHYLEM_04104</name>
</gene>
<dbReference type="AlphaFoldDB" id="C0BWC1"/>
<dbReference type="GO" id="GO:0005737">
    <property type="term" value="C:cytoplasm"/>
    <property type="evidence" value="ECO:0007669"/>
    <property type="project" value="TreeGrafter"/>
</dbReference>
<dbReference type="PANTHER" id="PTHR48094:SF19">
    <property type="entry name" value="DJ-1_PFPI DOMAIN-CONTAINING PROTEIN"/>
    <property type="match status" value="1"/>
</dbReference>
<name>C0BWC1_9FIRM</name>
<dbReference type="SUPFAM" id="SSF52317">
    <property type="entry name" value="Class I glutamine amidotransferase-like"/>
    <property type="match status" value="1"/>
</dbReference>
<evidence type="ECO:0000259" key="1">
    <source>
        <dbReference type="Pfam" id="PF01965"/>
    </source>
</evidence>
<dbReference type="Gene3D" id="3.40.50.880">
    <property type="match status" value="1"/>
</dbReference>
<dbReference type="Proteomes" id="UP000004893">
    <property type="component" value="Unassembled WGS sequence"/>
</dbReference>
<feature type="domain" description="DJ-1/PfpI" evidence="1">
    <location>
        <begin position="26"/>
        <end position="192"/>
    </location>
</feature>
<proteinExistence type="predicted"/>
<evidence type="ECO:0000313" key="3">
    <source>
        <dbReference type="Proteomes" id="UP000004893"/>
    </source>
</evidence>
<dbReference type="PANTHER" id="PTHR48094">
    <property type="entry name" value="PROTEIN/NUCLEIC ACID DEGLYCASE DJ-1-RELATED"/>
    <property type="match status" value="1"/>
</dbReference>
<reference evidence="2" key="1">
    <citation type="submission" date="2009-02" db="EMBL/GenBank/DDBJ databases">
        <authorList>
            <person name="Fulton L."/>
            <person name="Clifton S."/>
            <person name="Fulton B."/>
            <person name="Xu J."/>
            <person name="Minx P."/>
            <person name="Pepin K.H."/>
            <person name="Johnson M."/>
            <person name="Bhonagiri V."/>
            <person name="Nash W.E."/>
            <person name="Mardis E.R."/>
            <person name="Wilson R.K."/>
        </authorList>
    </citation>
    <scope>NUCLEOTIDE SEQUENCE [LARGE SCALE GENOMIC DNA]</scope>
    <source>
        <strain evidence="2">DSM 15053</strain>
    </source>
</reference>
<dbReference type="InterPro" id="IPR029062">
    <property type="entry name" value="Class_I_gatase-like"/>
</dbReference>
<dbReference type="Pfam" id="PF01965">
    <property type="entry name" value="DJ-1_PfpI"/>
    <property type="match status" value="1"/>
</dbReference>
<organism evidence="2 3">
    <name type="scientific">[Clostridium] hylemonae DSM 15053</name>
    <dbReference type="NCBI Taxonomy" id="553973"/>
    <lineage>
        <taxon>Bacteria</taxon>
        <taxon>Bacillati</taxon>
        <taxon>Bacillota</taxon>
        <taxon>Clostridia</taxon>
        <taxon>Lachnospirales</taxon>
        <taxon>Lachnospiraceae</taxon>
    </lineage>
</organism>
<comment type="caution">
    <text evidence="2">The sequence shown here is derived from an EMBL/GenBank/DDBJ whole genome shotgun (WGS) entry which is preliminary data.</text>
</comment>
<keyword evidence="3" id="KW-1185">Reference proteome</keyword>
<dbReference type="EMBL" id="ABYI02000005">
    <property type="protein sequence ID" value="EEG75746.1"/>
    <property type="molecule type" value="Genomic_DNA"/>
</dbReference>
<accession>C0BWC1</accession>
<dbReference type="HOGENOM" id="CLU_000445_44_5_9"/>
<sequence length="228" mass="25373">MQIFIQKLLRSIEKMHLKKERNNMKKQILFVILEQFADWEAAYLSSAVYMLGMGEYDVKTVSLSTDMVTSIGGFHVVPDHSIESVPSDYEALILIGGMAWRNENAGKIRPLVDSCLAEGKVLGGICDASAFLGTTGALNNVKHTSNDLDDLKQWAGGMYTGEERYVTRQAVRDKNVITANGTAPLEFAKEVLLALKAAPEEKITEWYNFHKLGYYEAAMPQDAATWNS</sequence>
<dbReference type="InterPro" id="IPR002818">
    <property type="entry name" value="DJ-1/PfpI"/>
</dbReference>
<reference evidence="2" key="2">
    <citation type="submission" date="2013-06" db="EMBL/GenBank/DDBJ databases">
        <title>Draft genome sequence of Clostridium hylemonae (DSM 15053).</title>
        <authorList>
            <person name="Sudarsanam P."/>
            <person name="Ley R."/>
            <person name="Guruge J."/>
            <person name="Turnbaugh P.J."/>
            <person name="Mahowald M."/>
            <person name="Liep D."/>
            <person name="Gordon J."/>
        </authorList>
    </citation>
    <scope>NUCLEOTIDE SEQUENCE</scope>
    <source>
        <strain evidence="2">DSM 15053</strain>
    </source>
</reference>
<protein>
    <submittedName>
        <fullName evidence="2">DJ-1/PfpI family protein</fullName>
    </submittedName>
</protein>
<dbReference type="InterPro" id="IPR050325">
    <property type="entry name" value="Prot/Nucl_acid_deglycase"/>
</dbReference>
<dbReference type="eggNOG" id="COG0693">
    <property type="taxonomic scope" value="Bacteria"/>
</dbReference>
<dbReference type="CDD" id="cd03140">
    <property type="entry name" value="GATase1_PfpI_3"/>
    <property type="match status" value="1"/>
</dbReference>
<dbReference type="STRING" id="553973.CLOHYLEM_04104"/>
<evidence type="ECO:0000313" key="2">
    <source>
        <dbReference type="EMBL" id="EEG75746.1"/>
    </source>
</evidence>